<keyword evidence="2" id="KW-1185">Reference proteome</keyword>
<accession>A0A919JDB1</accession>
<proteinExistence type="predicted"/>
<dbReference type="RefSeq" id="WP_203764286.1">
    <property type="nucleotide sequence ID" value="NZ_BAAAYJ010000103.1"/>
</dbReference>
<gene>
    <name evidence="1" type="ORF">Ani05nite_06050</name>
</gene>
<organism evidence="1 2">
    <name type="scientific">Actinoplanes nipponensis</name>
    <dbReference type="NCBI Taxonomy" id="135950"/>
    <lineage>
        <taxon>Bacteria</taxon>
        <taxon>Bacillati</taxon>
        <taxon>Actinomycetota</taxon>
        <taxon>Actinomycetes</taxon>
        <taxon>Micromonosporales</taxon>
        <taxon>Micromonosporaceae</taxon>
        <taxon>Actinoplanes</taxon>
    </lineage>
</organism>
<evidence type="ECO:0000313" key="1">
    <source>
        <dbReference type="EMBL" id="GIE47071.1"/>
    </source>
</evidence>
<dbReference type="EMBL" id="BOMQ01000008">
    <property type="protein sequence ID" value="GIE47071.1"/>
    <property type="molecule type" value="Genomic_DNA"/>
</dbReference>
<protein>
    <submittedName>
        <fullName evidence="1">Uncharacterized protein</fullName>
    </submittedName>
</protein>
<sequence>MTGQAAGPVPTDLLICSWGIDAAQLAAALRPWTGAARLFLAGMLADDLGGSSGPLEIVAVTERPGEVAQHSFELGSITGCPVTAAVTVLPLDTVRSWSVPLVRLLTGPVVLPPEMPRPVAVGFHALYSHRNLLPGDRYLDAELEQAHAEVLPLYVAAGETRRLRHDADLAGRPAARLPVLLRALLGAWGYCNPSPGTLVPLFERAARRQRLAPELSATVRRAMAVDEGGADVPAAVAHLEKLCAADAVLQFCDSLVGRAATGADAVSVGG</sequence>
<evidence type="ECO:0000313" key="2">
    <source>
        <dbReference type="Proteomes" id="UP000647172"/>
    </source>
</evidence>
<reference evidence="1" key="1">
    <citation type="submission" date="2021-01" db="EMBL/GenBank/DDBJ databases">
        <title>Whole genome shotgun sequence of Actinoplanes nipponensis NBRC 14063.</title>
        <authorList>
            <person name="Komaki H."/>
            <person name="Tamura T."/>
        </authorList>
    </citation>
    <scope>NUCLEOTIDE SEQUENCE</scope>
    <source>
        <strain evidence="1">NBRC 14063</strain>
    </source>
</reference>
<name>A0A919JDB1_9ACTN</name>
<dbReference type="AlphaFoldDB" id="A0A919JDB1"/>
<dbReference type="Proteomes" id="UP000647172">
    <property type="component" value="Unassembled WGS sequence"/>
</dbReference>
<comment type="caution">
    <text evidence="1">The sequence shown here is derived from an EMBL/GenBank/DDBJ whole genome shotgun (WGS) entry which is preliminary data.</text>
</comment>